<proteinExistence type="predicted"/>
<reference evidence="1" key="1">
    <citation type="submission" date="2022-10" db="EMBL/GenBank/DDBJ databases">
        <title>Comparative genomics and taxonomic characterization of three novel marine species of genus Reichenbachiella exhibiting antioxidant and polysaccharide degradation activities.</title>
        <authorList>
            <person name="Muhammad N."/>
            <person name="Lee Y.-J."/>
            <person name="Ko J."/>
            <person name="Kim S.-G."/>
        </authorList>
    </citation>
    <scope>NUCLEOTIDE SEQUENCE</scope>
    <source>
        <strain evidence="1">Wsw4-B4</strain>
    </source>
</reference>
<protein>
    <recommendedName>
        <fullName evidence="3">HEPN domain-containing protein</fullName>
    </recommendedName>
</protein>
<evidence type="ECO:0000313" key="2">
    <source>
        <dbReference type="Proteomes" id="UP001062165"/>
    </source>
</evidence>
<sequence>MKKKAHGERNKELSKSLLEGKKYYDWVVTTAFYSAIHFVEDKILPKKIGNIHCKTINDVKQAYRMAGRHQAREKLVSDNLSLPIAVKYKWLDDMSRNSRYVTYKVPPVHAEKALQYLDEICAECEK</sequence>
<name>A0ABY6D1D2_9BACT</name>
<dbReference type="EMBL" id="CP106735">
    <property type="protein sequence ID" value="UXX79956.1"/>
    <property type="molecule type" value="Genomic_DNA"/>
</dbReference>
<accession>A0ABY6D1D2</accession>
<gene>
    <name evidence="1" type="ORF">N7E81_02405</name>
</gene>
<evidence type="ECO:0000313" key="1">
    <source>
        <dbReference type="EMBL" id="UXX79956.1"/>
    </source>
</evidence>
<organism evidence="1 2">
    <name type="scientific">Reichenbachiella carrageenanivorans</name>
    <dbReference type="NCBI Taxonomy" id="2979869"/>
    <lineage>
        <taxon>Bacteria</taxon>
        <taxon>Pseudomonadati</taxon>
        <taxon>Bacteroidota</taxon>
        <taxon>Cytophagia</taxon>
        <taxon>Cytophagales</taxon>
        <taxon>Reichenbachiellaceae</taxon>
        <taxon>Reichenbachiella</taxon>
    </lineage>
</organism>
<dbReference type="Proteomes" id="UP001062165">
    <property type="component" value="Chromosome"/>
</dbReference>
<evidence type="ECO:0008006" key="3">
    <source>
        <dbReference type="Google" id="ProtNLM"/>
    </source>
</evidence>
<keyword evidence="2" id="KW-1185">Reference proteome</keyword>
<dbReference type="RefSeq" id="WP_263051686.1">
    <property type="nucleotide sequence ID" value="NZ_CP106735.1"/>
</dbReference>